<evidence type="ECO:0000313" key="7">
    <source>
        <dbReference type="Proteomes" id="UP001209878"/>
    </source>
</evidence>
<dbReference type="PROSITE" id="PS50106">
    <property type="entry name" value="PDZ"/>
    <property type="match status" value="1"/>
</dbReference>
<evidence type="ECO:0000256" key="2">
    <source>
        <dbReference type="ARBA" id="ARBA00022490"/>
    </source>
</evidence>
<dbReference type="PANTHER" id="PTHR24217:SF0">
    <property type="entry name" value="PDZ DOMAIN-CONTAINING PROTEIN"/>
    <property type="match status" value="1"/>
</dbReference>
<organism evidence="6 7">
    <name type="scientific">Ridgeia piscesae</name>
    <name type="common">Tubeworm</name>
    <dbReference type="NCBI Taxonomy" id="27915"/>
    <lineage>
        <taxon>Eukaryota</taxon>
        <taxon>Metazoa</taxon>
        <taxon>Spiralia</taxon>
        <taxon>Lophotrochozoa</taxon>
        <taxon>Annelida</taxon>
        <taxon>Polychaeta</taxon>
        <taxon>Sedentaria</taxon>
        <taxon>Canalipalpata</taxon>
        <taxon>Sabellida</taxon>
        <taxon>Siboglinidae</taxon>
        <taxon>Ridgeia</taxon>
    </lineage>
</organism>
<keyword evidence="7" id="KW-1185">Reference proteome</keyword>
<reference evidence="6" key="1">
    <citation type="journal article" date="2023" name="Mol. Biol. Evol.">
        <title>Third-Generation Sequencing Reveals the Adaptive Role of the Epigenome in Three Deep-Sea Polychaetes.</title>
        <authorList>
            <person name="Perez M."/>
            <person name="Aroh O."/>
            <person name="Sun Y."/>
            <person name="Lan Y."/>
            <person name="Juniper S.K."/>
            <person name="Young C.R."/>
            <person name="Angers B."/>
            <person name="Qian P.Y."/>
        </authorList>
    </citation>
    <scope>NUCLEOTIDE SEQUENCE</scope>
    <source>
        <strain evidence="6">R07B-5</strain>
    </source>
</reference>
<dbReference type="GO" id="GO:0032233">
    <property type="term" value="P:positive regulation of actin filament bundle assembly"/>
    <property type="evidence" value="ECO:0007669"/>
    <property type="project" value="TreeGrafter"/>
</dbReference>
<dbReference type="InterPro" id="IPR051976">
    <property type="entry name" value="Synaptopodin_domain"/>
</dbReference>
<dbReference type="Pfam" id="PF00595">
    <property type="entry name" value="PDZ"/>
    <property type="match status" value="1"/>
</dbReference>
<keyword evidence="2" id="KW-0963">Cytoplasm</keyword>
<dbReference type="InterPro" id="IPR001478">
    <property type="entry name" value="PDZ"/>
</dbReference>
<evidence type="ECO:0000256" key="3">
    <source>
        <dbReference type="ARBA" id="ARBA00022553"/>
    </source>
</evidence>
<protein>
    <recommendedName>
        <fullName evidence="5">PDZ domain-containing protein</fullName>
    </recommendedName>
</protein>
<dbReference type="Proteomes" id="UP001209878">
    <property type="component" value="Unassembled WGS sequence"/>
</dbReference>
<dbReference type="GO" id="GO:0030018">
    <property type="term" value="C:Z disc"/>
    <property type="evidence" value="ECO:0007669"/>
    <property type="project" value="TreeGrafter"/>
</dbReference>
<gene>
    <name evidence="6" type="ORF">NP493_639g02021</name>
</gene>
<dbReference type="Gene3D" id="2.30.42.10">
    <property type="match status" value="1"/>
</dbReference>
<evidence type="ECO:0000256" key="1">
    <source>
        <dbReference type="ARBA" id="ARBA00004496"/>
    </source>
</evidence>
<dbReference type="InterPro" id="IPR036034">
    <property type="entry name" value="PDZ_sf"/>
</dbReference>
<dbReference type="GO" id="GO:0003779">
    <property type="term" value="F:actin binding"/>
    <property type="evidence" value="ECO:0007669"/>
    <property type="project" value="TreeGrafter"/>
</dbReference>
<evidence type="ECO:0000259" key="5">
    <source>
        <dbReference type="PROSITE" id="PS50106"/>
    </source>
</evidence>
<dbReference type="GO" id="GO:0005634">
    <property type="term" value="C:nucleus"/>
    <property type="evidence" value="ECO:0007669"/>
    <property type="project" value="TreeGrafter"/>
</dbReference>
<evidence type="ECO:0000256" key="4">
    <source>
        <dbReference type="ARBA" id="ARBA00038161"/>
    </source>
</evidence>
<comment type="subcellular location">
    <subcellularLocation>
        <location evidence="1">Cytoplasm</location>
    </subcellularLocation>
</comment>
<keyword evidence="3" id="KW-0597">Phosphoprotein</keyword>
<dbReference type="SUPFAM" id="SSF50156">
    <property type="entry name" value="PDZ domain-like"/>
    <property type="match status" value="1"/>
</dbReference>
<proteinExistence type="inferred from homology"/>
<feature type="domain" description="PDZ" evidence="5">
    <location>
        <begin position="5"/>
        <end position="79"/>
    </location>
</feature>
<dbReference type="PANTHER" id="PTHR24217">
    <property type="entry name" value="PUTATIVE-RELATED"/>
    <property type="match status" value="1"/>
</dbReference>
<comment type="caution">
    <text evidence="6">The sequence shown here is derived from an EMBL/GenBank/DDBJ whole genome shotgun (WGS) entry which is preliminary data.</text>
</comment>
<comment type="similarity">
    <text evidence="4">Belongs to the synaptopodin family.</text>
</comment>
<accession>A0AAD9KSQ7</accession>
<dbReference type="GO" id="GO:0015629">
    <property type="term" value="C:actin cytoskeleton"/>
    <property type="evidence" value="ECO:0007669"/>
    <property type="project" value="TreeGrafter"/>
</dbReference>
<dbReference type="EMBL" id="JAODUO010000639">
    <property type="protein sequence ID" value="KAK2176806.1"/>
    <property type="molecule type" value="Genomic_DNA"/>
</dbReference>
<evidence type="ECO:0000313" key="6">
    <source>
        <dbReference type="EMBL" id="KAK2176806.1"/>
    </source>
</evidence>
<sequence length="90" mass="9375">MAGDRVTIGMIGGAPWGFRLYGGEADPLLVAKAYEAGLRENDILLGINGVACHGMNHSTAMGIVDSTGHSLNMLVLSDRVVAHGSVRPNT</sequence>
<name>A0AAD9KSQ7_RIDPI</name>
<dbReference type="AlphaFoldDB" id="A0AAD9KSQ7"/>